<dbReference type="AlphaFoldDB" id="A0A0K1QCI2"/>
<accession>A0A0K1QCI2</accession>
<dbReference type="InterPro" id="IPR032801">
    <property type="entry name" value="PXL2A/B/C"/>
</dbReference>
<dbReference type="SUPFAM" id="SSF52833">
    <property type="entry name" value="Thioredoxin-like"/>
    <property type="match status" value="1"/>
</dbReference>
<evidence type="ECO:0000313" key="2">
    <source>
        <dbReference type="Proteomes" id="UP000064967"/>
    </source>
</evidence>
<dbReference type="RefSeq" id="WP_146654254.1">
    <property type="nucleotide sequence ID" value="NZ_CP012333.1"/>
</dbReference>
<keyword evidence="2" id="KW-1185">Reference proteome</keyword>
<dbReference type="Gene3D" id="3.40.30.10">
    <property type="entry name" value="Glutaredoxin"/>
    <property type="match status" value="1"/>
</dbReference>
<dbReference type="STRING" id="1391654.AKJ09_10154"/>
<dbReference type="Pfam" id="PF13911">
    <property type="entry name" value="AhpC-TSA_2"/>
    <property type="match status" value="1"/>
</dbReference>
<reference evidence="1 2" key="1">
    <citation type="submission" date="2015-08" db="EMBL/GenBank/DDBJ databases">
        <authorList>
            <person name="Babu N.S."/>
            <person name="Beckwith C.J."/>
            <person name="Beseler K.G."/>
            <person name="Brison A."/>
            <person name="Carone J.V."/>
            <person name="Caskin T.P."/>
            <person name="Diamond M."/>
            <person name="Durham M.E."/>
            <person name="Foxe J.M."/>
            <person name="Go M."/>
            <person name="Henderson B.A."/>
            <person name="Jones I.B."/>
            <person name="McGettigan J.A."/>
            <person name="Micheletti S.J."/>
            <person name="Nasrallah M.E."/>
            <person name="Ortiz D."/>
            <person name="Piller C.R."/>
            <person name="Privatt S.R."/>
            <person name="Schneider S.L."/>
            <person name="Sharp S."/>
            <person name="Smith T.C."/>
            <person name="Stanton J.D."/>
            <person name="Ullery H.E."/>
            <person name="Wilson R.J."/>
            <person name="Serrano M.G."/>
            <person name="Buck G."/>
            <person name="Lee V."/>
            <person name="Wang Y."/>
            <person name="Carvalho R."/>
            <person name="Voegtly L."/>
            <person name="Shi R."/>
            <person name="Duckworth R."/>
            <person name="Johnson A."/>
            <person name="Loviza R."/>
            <person name="Walstead R."/>
            <person name="Shah Z."/>
            <person name="Kiflezghi M."/>
            <person name="Wade K."/>
            <person name="Ball S.L."/>
            <person name="Bradley K.W."/>
            <person name="Asai D.J."/>
            <person name="Bowman C.A."/>
            <person name="Russell D.A."/>
            <person name="Pope W.H."/>
            <person name="Jacobs-Sera D."/>
            <person name="Hendrix R.W."/>
            <person name="Hatfull G.F."/>
        </authorList>
    </citation>
    <scope>NUCLEOTIDE SEQUENCE [LARGE SCALE GENOMIC DNA]</scope>
    <source>
        <strain evidence="1 2">DSM 27648</strain>
    </source>
</reference>
<dbReference type="InterPro" id="IPR036249">
    <property type="entry name" value="Thioredoxin-like_sf"/>
</dbReference>
<gene>
    <name evidence="1" type="ORF">AKJ09_10154</name>
</gene>
<dbReference type="CDD" id="cd02970">
    <property type="entry name" value="PRX_like2"/>
    <property type="match status" value="1"/>
</dbReference>
<sequence length="202" mass="22515">MPEARLEDGAIVAKRELVNLQGVKVTVPDDGKLVHLQFRRFAGCPVCHLHLQSFVRRVDDLKAANVREVVVFHSSAEELYAHASRLPFDVIADPRKRLYAEFGVGASPRALLDPRAYWPILRAIAFFVVAMLRKRASAPSPNPEGGRYGLPADFLVGRDGRVVASKYGAYVDDQWSVDEVLTHARAAHESRAEPVERLQHQA</sequence>
<dbReference type="KEGG" id="llu:AKJ09_10154"/>
<dbReference type="PATRIC" id="fig|1391654.3.peg.10291"/>
<evidence type="ECO:0000313" key="1">
    <source>
        <dbReference type="EMBL" id="AKV03491.1"/>
    </source>
</evidence>
<organism evidence="1 2">
    <name type="scientific">Labilithrix luteola</name>
    <dbReference type="NCBI Taxonomy" id="1391654"/>
    <lineage>
        <taxon>Bacteria</taxon>
        <taxon>Pseudomonadati</taxon>
        <taxon>Myxococcota</taxon>
        <taxon>Polyangia</taxon>
        <taxon>Polyangiales</taxon>
        <taxon>Labilitrichaceae</taxon>
        <taxon>Labilithrix</taxon>
    </lineage>
</organism>
<dbReference type="EMBL" id="CP012333">
    <property type="protein sequence ID" value="AKV03491.1"/>
    <property type="molecule type" value="Genomic_DNA"/>
</dbReference>
<dbReference type="OrthoDB" id="9809746at2"/>
<protein>
    <submittedName>
        <fullName evidence="1">Uncharacterized protein</fullName>
    </submittedName>
</protein>
<proteinExistence type="predicted"/>
<dbReference type="Proteomes" id="UP000064967">
    <property type="component" value="Chromosome"/>
</dbReference>
<name>A0A0K1QCI2_9BACT</name>